<dbReference type="OrthoDB" id="194443at2759"/>
<accession>A0A448YT50</accession>
<evidence type="ECO:0000256" key="4">
    <source>
        <dbReference type="ARBA" id="ARBA00048740"/>
    </source>
</evidence>
<comment type="catalytic activity">
    <reaction evidence="6">
        <text>a 5'-end (N(7)-methyl 5'-triphosphoguanosine)-ribonucleoside in snRNA + S-adenosyl-L-methionine = a 5'-end (N(2),N(7)-dimethyl 5'-triphosphoguanosine)-ribonucleoside in snRNA + S-adenosyl-L-homocysteine + H(+)</text>
        <dbReference type="Rhea" id="RHEA:78471"/>
        <dbReference type="Rhea" id="RHEA-COMP:19085"/>
        <dbReference type="Rhea" id="RHEA-COMP:19087"/>
        <dbReference type="ChEBI" id="CHEBI:15378"/>
        <dbReference type="ChEBI" id="CHEBI:57856"/>
        <dbReference type="ChEBI" id="CHEBI:59789"/>
        <dbReference type="ChEBI" id="CHEBI:156461"/>
        <dbReference type="ChEBI" id="CHEBI:172880"/>
    </reaction>
    <physiologicalReaction direction="left-to-right" evidence="6">
        <dbReference type="Rhea" id="RHEA:78472"/>
    </physiologicalReaction>
</comment>
<dbReference type="PANTHER" id="PTHR14741:SF32">
    <property type="entry name" value="TRIMETHYLGUANOSINE SYNTHASE"/>
    <property type="match status" value="1"/>
</dbReference>
<dbReference type="InterPro" id="IPR029063">
    <property type="entry name" value="SAM-dependent_MTases_sf"/>
</dbReference>
<dbReference type="PANTHER" id="PTHR14741">
    <property type="entry name" value="S-ADENOSYLMETHIONINE-DEPENDENT METHYLTRANSFERASE RELATED"/>
    <property type="match status" value="1"/>
</dbReference>
<evidence type="ECO:0000256" key="6">
    <source>
        <dbReference type="ARBA" id="ARBA00049075"/>
    </source>
</evidence>
<organism evidence="9 10">
    <name type="scientific">Brettanomyces naardenensis</name>
    <name type="common">Yeast</name>
    <dbReference type="NCBI Taxonomy" id="13370"/>
    <lineage>
        <taxon>Eukaryota</taxon>
        <taxon>Fungi</taxon>
        <taxon>Dikarya</taxon>
        <taxon>Ascomycota</taxon>
        <taxon>Saccharomycotina</taxon>
        <taxon>Pichiomycetes</taxon>
        <taxon>Pichiales</taxon>
        <taxon>Pichiaceae</taxon>
        <taxon>Brettanomyces</taxon>
    </lineage>
</organism>
<proteinExistence type="inferred from homology"/>
<dbReference type="InterPro" id="IPR019012">
    <property type="entry name" value="RNA_cap_Gua-N2-MeTrfase"/>
</dbReference>
<comment type="similarity">
    <text evidence="2">Belongs to the methyltransferase superfamily. Trimethylguanosine synthase family.</text>
</comment>
<feature type="compositionally biased region" description="Low complexity" evidence="8">
    <location>
        <begin position="203"/>
        <end position="219"/>
    </location>
</feature>
<dbReference type="GO" id="GO:0005634">
    <property type="term" value="C:nucleus"/>
    <property type="evidence" value="ECO:0007669"/>
    <property type="project" value="TreeGrafter"/>
</dbReference>
<dbReference type="CDD" id="cd02440">
    <property type="entry name" value="AdoMet_MTases"/>
    <property type="match status" value="1"/>
</dbReference>
<evidence type="ECO:0000256" key="3">
    <source>
        <dbReference type="ARBA" id="ARBA00047418"/>
    </source>
</evidence>
<dbReference type="InParanoid" id="A0A448YT50"/>
<feature type="region of interest" description="Disordered" evidence="8">
    <location>
        <begin position="135"/>
        <end position="221"/>
    </location>
</feature>
<evidence type="ECO:0000313" key="10">
    <source>
        <dbReference type="Proteomes" id="UP000290900"/>
    </source>
</evidence>
<evidence type="ECO:0000256" key="2">
    <source>
        <dbReference type="ARBA" id="ARBA00025783"/>
    </source>
</evidence>
<keyword evidence="10" id="KW-1185">Reference proteome</keyword>
<sequence length="338" mass="38048">MESPIWNVERMFTGPMKKYWRSRYRLFSRYDEGIILTKELWFSVTPEDIAMFIAKFISTAFKGNCHSILDLFCGGGGNTIQFLRYFERVYGLDSNPMHLQCSLNNANVYFDEEIIRDHLNLIECEWGGADTGEADEASGLVNRSGSNDFEVGGQIRNDGDIHDGDEEDSDEEDSDEENSNEEDSGKEDSDKENSESSSEDSDISTSSSSVSDSSSTSSSADNYTKTVDYLKEQHIDVIFASPPWGGPSYLKSEKYDLNRLLPLDLGSLLRSLRVISDRIVLFLPRNSDLEQIQAISEEVFGDCKVRVLRLSTSGFTKGLICCWGEEFEGVDLEEMKLS</sequence>
<comment type="catalytic activity">
    <reaction evidence="5">
        <text>a 5'-end (N(2),N(7)-dimethyl 5'-triphosphoguanosine)-ribonucleoside in snRNA + S-adenosyl-L-methionine = a 5'-end (N(2),N(2),N(7)-trimethyl 5'-triphosphoguanosine)-ribonucleoside in snRNA + S-adenosyl-L-homocysteine + H(+)</text>
        <dbReference type="Rhea" id="RHEA:78479"/>
        <dbReference type="Rhea" id="RHEA-COMP:19087"/>
        <dbReference type="Rhea" id="RHEA-COMP:19089"/>
        <dbReference type="ChEBI" id="CHEBI:15378"/>
        <dbReference type="ChEBI" id="CHEBI:57856"/>
        <dbReference type="ChEBI" id="CHEBI:59789"/>
        <dbReference type="ChEBI" id="CHEBI:167623"/>
        <dbReference type="ChEBI" id="CHEBI:172880"/>
    </reaction>
    <physiologicalReaction direction="left-to-right" evidence="5">
        <dbReference type="Rhea" id="RHEA:78480"/>
    </physiologicalReaction>
</comment>
<evidence type="ECO:0000256" key="1">
    <source>
        <dbReference type="ARBA" id="ARBA00018517"/>
    </source>
</evidence>
<evidence type="ECO:0000256" key="7">
    <source>
        <dbReference type="ARBA" id="ARBA00049790"/>
    </source>
</evidence>
<reference evidence="9 10" key="1">
    <citation type="submission" date="2018-12" db="EMBL/GenBank/DDBJ databases">
        <authorList>
            <person name="Tiukova I."/>
            <person name="Dainat J."/>
        </authorList>
    </citation>
    <scope>NUCLEOTIDE SEQUENCE [LARGE SCALE GENOMIC DNA]</scope>
</reference>
<evidence type="ECO:0000256" key="8">
    <source>
        <dbReference type="SAM" id="MobiDB-lite"/>
    </source>
</evidence>
<dbReference type="Pfam" id="PF09445">
    <property type="entry name" value="Methyltransf_15"/>
    <property type="match status" value="1"/>
</dbReference>
<feature type="compositionally biased region" description="Acidic residues" evidence="8">
    <location>
        <begin position="163"/>
        <end position="185"/>
    </location>
</feature>
<dbReference type="SUPFAM" id="SSF53335">
    <property type="entry name" value="S-adenosyl-L-methionine-dependent methyltransferases"/>
    <property type="match status" value="1"/>
</dbReference>
<comment type="catalytic activity">
    <reaction evidence="4">
        <text>a 5'-end (N(7)-methyl 5'-triphosphoguanosine)-ribonucleoside in snoRNA + S-adenosyl-L-methionine = a 5'-end (N(2),N(7)-dimethyl 5'-triphosphoguanosine)-ribonucleoside in snoRNA + S-adenosyl-L-homocysteine + H(+)</text>
        <dbReference type="Rhea" id="RHEA:78475"/>
        <dbReference type="Rhea" id="RHEA-COMP:19086"/>
        <dbReference type="Rhea" id="RHEA-COMP:19088"/>
        <dbReference type="ChEBI" id="CHEBI:15378"/>
        <dbReference type="ChEBI" id="CHEBI:57856"/>
        <dbReference type="ChEBI" id="CHEBI:59789"/>
        <dbReference type="ChEBI" id="CHEBI:156461"/>
        <dbReference type="ChEBI" id="CHEBI:172880"/>
    </reaction>
    <physiologicalReaction direction="left-to-right" evidence="4">
        <dbReference type="Rhea" id="RHEA:78476"/>
    </physiologicalReaction>
</comment>
<dbReference type="STRING" id="13370.A0A448YT50"/>
<gene>
    <name evidence="9" type="ORF">BRENAR_LOCUS4821</name>
</gene>
<comment type="catalytic activity">
    <reaction evidence="3">
        <text>a 5'-end (N(2),N(7)-dimethyl 5'-triphosphoguanosine)-ribonucleoside in snoRNA + S-adenosyl-L-methionine = a 5'-end (N(2),N(2),N(7)-trimethyl 5'-triphosphoguanosine)-ribonucleoside in snoRNA + S-adenosyl-L-homocysteine + H(+)</text>
        <dbReference type="Rhea" id="RHEA:78507"/>
        <dbReference type="Rhea" id="RHEA-COMP:19088"/>
        <dbReference type="Rhea" id="RHEA-COMP:19090"/>
        <dbReference type="ChEBI" id="CHEBI:15378"/>
        <dbReference type="ChEBI" id="CHEBI:57856"/>
        <dbReference type="ChEBI" id="CHEBI:59789"/>
        <dbReference type="ChEBI" id="CHEBI:167623"/>
        <dbReference type="ChEBI" id="CHEBI:172880"/>
    </reaction>
    <physiologicalReaction direction="left-to-right" evidence="3">
        <dbReference type="Rhea" id="RHEA:78508"/>
    </physiologicalReaction>
</comment>
<evidence type="ECO:0000256" key="5">
    <source>
        <dbReference type="ARBA" id="ARBA00048763"/>
    </source>
</evidence>
<dbReference type="AlphaFoldDB" id="A0A448YT50"/>
<dbReference type="GO" id="GO:0071164">
    <property type="term" value="F:RNA cap trimethylguanosine synthase activity"/>
    <property type="evidence" value="ECO:0007669"/>
    <property type="project" value="TreeGrafter"/>
</dbReference>
<dbReference type="Proteomes" id="UP000290900">
    <property type="component" value="Unassembled WGS sequence"/>
</dbReference>
<protein>
    <recommendedName>
        <fullName evidence="1">Trimethylguanosine synthase</fullName>
    </recommendedName>
    <alternativeName>
        <fullName evidence="7">Cap-specific guanine-N(2) methyltransferase</fullName>
    </alternativeName>
</protein>
<dbReference type="FunCoup" id="A0A448YT50">
    <property type="interactions" value="119"/>
</dbReference>
<dbReference type="EMBL" id="CAACVR010000075">
    <property type="protein sequence ID" value="VEU24092.1"/>
    <property type="molecule type" value="Genomic_DNA"/>
</dbReference>
<evidence type="ECO:0000313" key="9">
    <source>
        <dbReference type="EMBL" id="VEU24092.1"/>
    </source>
</evidence>
<dbReference type="Gene3D" id="3.40.50.150">
    <property type="entry name" value="Vaccinia Virus protein VP39"/>
    <property type="match status" value="2"/>
</dbReference>
<name>A0A448YT50_BRENA</name>